<dbReference type="EMBL" id="JBJKFK010007622">
    <property type="protein sequence ID" value="KAL3307332.1"/>
    <property type="molecule type" value="Genomic_DNA"/>
</dbReference>
<feature type="domain" description="Flotillin C-terminal" evidence="3">
    <location>
        <begin position="187"/>
        <end position="265"/>
    </location>
</feature>
<reference evidence="4 5" key="1">
    <citation type="submission" date="2024-11" db="EMBL/GenBank/DDBJ databases">
        <title>Adaptive evolution of stress response genes in parasites aligns with host niche diversity.</title>
        <authorList>
            <person name="Hahn C."/>
            <person name="Resl P."/>
        </authorList>
    </citation>
    <scope>NUCLEOTIDE SEQUENCE [LARGE SCALE GENOMIC DNA]</scope>
    <source>
        <strain evidence="4">EGGRZ-B1_66</strain>
        <tissue evidence="4">Body</tissue>
    </source>
</reference>
<sequence>DRDQFAALVREVASPDVGRMGVEVLSFTIKDVYDEVEYLDSLGRGQTAIVKRDADIGVAVAEKEAGIMEAECEKLRKDAHYQANTLVASSTRDYEKKQSEFNQEVNKAKAESELAYKLQEAKEQQKVRAEEIQIEIVERRKQIELEEQEILCNEKKLDAEVKQPAEAEAFRLQQMAEGQRVVTVCKAQGEADTIRLKGLAQAYVIEQRGLAEAERMALRADAYQKYGDVAMLNLVLDTLPKIAAKVSAPLSKVDEIVLLSGNQGGLDASTLAKLGQDFTTLVGNVPPAVRAMTGIDLSQTFAKIPGATTSA</sequence>
<comment type="similarity">
    <text evidence="1">Belongs to the band 7/mec-2 family. Flotillin subfamily.</text>
</comment>
<evidence type="ECO:0000259" key="3">
    <source>
        <dbReference type="Pfam" id="PF15975"/>
    </source>
</evidence>
<dbReference type="InterPro" id="IPR027705">
    <property type="entry name" value="Flotillin_fam"/>
</dbReference>
<comment type="caution">
    <text evidence="4">The sequence shown here is derived from an EMBL/GenBank/DDBJ whole genome shotgun (WGS) entry which is preliminary data.</text>
</comment>
<keyword evidence="5" id="KW-1185">Reference proteome</keyword>
<keyword evidence="2" id="KW-0175">Coiled coil</keyword>
<organism evidence="4 5">
    <name type="scientific">Cichlidogyrus casuarinus</name>
    <dbReference type="NCBI Taxonomy" id="1844966"/>
    <lineage>
        <taxon>Eukaryota</taxon>
        <taxon>Metazoa</taxon>
        <taxon>Spiralia</taxon>
        <taxon>Lophotrochozoa</taxon>
        <taxon>Platyhelminthes</taxon>
        <taxon>Monogenea</taxon>
        <taxon>Monopisthocotylea</taxon>
        <taxon>Dactylogyridea</taxon>
        <taxon>Ancyrocephalidae</taxon>
        <taxon>Cichlidogyrus</taxon>
    </lineage>
</organism>
<dbReference type="PANTHER" id="PTHR13806:SF46">
    <property type="entry name" value="FLOTILLIN-1-RELATED"/>
    <property type="match status" value="1"/>
</dbReference>
<evidence type="ECO:0000313" key="4">
    <source>
        <dbReference type="EMBL" id="KAL3307332.1"/>
    </source>
</evidence>
<protein>
    <submittedName>
        <fullName evidence="4">Flotillin-2</fullName>
    </submittedName>
</protein>
<dbReference type="Proteomes" id="UP001626550">
    <property type="component" value="Unassembled WGS sequence"/>
</dbReference>
<dbReference type="InterPro" id="IPR036013">
    <property type="entry name" value="Band_7/SPFH_dom_sf"/>
</dbReference>
<proteinExistence type="inferred from homology"/>
<feature type="non-terminal residue" evidence="4">
    <location>
        <position position="1"/>
    </location>
</feature>
<name>A0ABD2PKZ6_9PLAT</name>
<evidence type="ECO:0000313" key="5">
    <source>
        <dbReference type="Proteomes" id="UP001626550"/>
    </source>
</evidence>
<evidence type="ECO:0000256" key="2">
    <source>
        <dbReference type="SAM" id="Coils"/>
    </source>
</evidence>
<gene>
    <name evidence="4" type="primary">FLOT2_3</name>
    <name evidence="4" type="ORF">Ciccas_014158</name>
</gene>
<dbReference type="SUPFAM" id="SSF117892">
    <property type="entry name" value="Band 7/SPFH domain"/>
    <property type="match status" value="1"/>
</dbReference>
<dbReference type="Gene3D" id="3.30.479.30">
    <property type="entry name" value="Band 7 domain"/>
    <property type="match status" value="1"/>
</dbReference>
<dbReference type="Pfam" id="PF15975">
    <property type="entry name" value="Flot"/>
    <property type="match status" value="1"/>
</dbReference>
<feature type="coiled-coil region" evidence="2">
    <location>
        <begin position="58"/>
        <end position="149"/>
    </location>
</feature>
<dbReference type="InterPro" id="IPR031905">
    <property type="entry name" value="Flotillin_C"/>
</dbReference>
<accession>A0ABD2PKZ6</accession>
<dbReference type="AlphaFoldDB" id="A0ABD2PKZ6"/>
<evidence type="ECO:0000256" key="1">
    <source>
        <dbReference type="RuleBase" id="RU366054"/>
    </source>
</evidence>
<dbReference type="PANTHER" id="PTHR13806">
    <property type="entry name" value="FLOTILLIN-RELATED"/>
    <property type="match status" value="1"/>
</dbReference>